<keyword evidence="2" id="KW-0472">Membrane</keyword>
<keyword evidence="2" id="KW-1133">Transmembrane helix</keyword>
<name>A0A6P3XAD7_DINQU</name>
<feature type="compositionally biased region" description="Basic and acidic residues" evidence="1">
    <location>
        <begin position="148"/>
        <end position="160"/>
    </location>
</feature>
<feature type="compositionally biased region" description="Polar residues" evidence="1">
    <location>
        <begin position="133"/>
        <end position="147"/>
    </location>
</feature>
<dbReference type="AlphaFoldDB" id="A0A6P3XAD7"/>
<keyword evidence="2" id="KW-0812">Transmembrane</keyword>
<evidence type="ECO:0000313" key="8">
    <source>
        <dbReference type="RefSeq" id="XP_014475230.1"/>
    </source>
</evidence>
<dbReference type="KEGG" id="dqu:106744735"/>
<dbReference type="RefSeq" id="XP_014475229.1">
    <property type="nucleotide sequence ID" value="XM_014619743.1"/>
</dbReference>
<dbReference type="Proteomes" id="UP000515204">
    <property type="component" value="Unplaced"/>
</dbReference>
<evidence type="ECO:0000313" key="3">
    <source>
        <dbReference type="Proteomes" id="UP000515204"/>
    </source>
</evidence>
<gene>
    <name evidence="4 5 6 7 8" type="primary">LOC106744735</name>
</gene>
<feature type="compositionally biased region" description="Basic and acidic residues" evidence="1">
    <location>
        <begin position="204"/>
        <end position="214"/>
    </location>
</feature>
<reference evidence="4 5" key="1">
    <citation type="submission" date="2025-04" db="UniProtKB">
        <authorList>
            <consortium name="RefSeq"/>
        </authorList>
    </citation>
    <scope>IDENTIFICATION</scope>
</reference>
<evidence type="ECO:0000313" key="6">
    <source>
        <dbReference type="RefSeq" id="XP_014475228.1"/>
    </source>
</evidence>
<organism evidence="3 8">
    <name type="scientific">Dinoponera quadriceps</name>
    <name type="common">South American ant</name>
    <dbReference type="NCBI Taxonomy" id="609295"/>
    <lineage>
        <taxon>Eukaryota</taxon>
        <taxon>Metazoa</taxon>
        <taxon>Ecdysozoa</taxon>
        <taxon>Arthropoda</taxon>
        <taxon>Hexapoda</taxon>
        <taxon>Insecta</taxon>
        <taxon>Pterygota</taxon>
        <taxon>Neoptera</taxon>
        <taxon>Endopterygota</taxon>
        <taxon>Hymenoptera</taxon>
        <taxon>Apocrita</taxon>
        <taxon>Aculeata</taxon>
        <taxon>Formicoidea</taxon>
        <taxon>Formicidae</taxon>
        <taxon>Ponerinae</taxon>
        <taxon>Ponerini</taxon>
        <taxon>Dinoponera</taxon>
    </lineage>
</organism>
<evidence type="ECO:0000313" key="4">
    <source>
        <dbReference type="RefSeq" id="XP_014475226.1"/>
    </source>
</evidence>
<feature type="compositionally biased region" description="Low complexity" evidence="1">
    <location>
        <begin position="219"/>
        <end position="231"/>
    </location>
</feature>
<evidence type="ECO:0000256" key="1">
    <source>
        <dbReference type="SAM" id="MobiDB-lite"/>
    </source>
</evidence>
<dbReference type="RefSeq" id="XP_014475230.1">
    <property type="nucleotide sequence ID" value="XM_014619744.1"/>
</dbReference>
<feature type="compositionally biased region" description="Pro residues" evidence="1">
    <location>
        <begin position="344"/>
        <end position="365"/>
    </location>
</feature>
<accession>A0A6P3XAD7</accession>
<dbReference type="OrthoDB" id="8196450at2759"/>
<proteinExistence type="predicted"/>
<protein>
    <submittedName>
        <fullName evidence="4 5">Uncharacterized protein LOC106744735</fullName>
    </submittedName>
</protein>
<feature type="region of interest" description="Disordered" evidence="1">
    <location>
        <begin position="338"/>
        <end position="386"/>
    </location>
</feature>
<evidence type="ECO:0000313" key="5">
    <source>
        <dbReference type="RefSeq" id="XP_014475227.1"/>
    </source>
</evidence>
<feature type="transmembrane region" description="Helical" evidence="2">
    <location>
        <begin position="262"/>
        <end position="288"/>
    </location>
</feature>
<feature type="region of interest" description="Disordered" evidence="1">
    <location>
        <begin position="120"/>
        <end position="165"/>
    </location>
</feature>
<dbReference type="RefSeq" id="XP_014475228.1">
    <property type="nucleotide sequence ID" value="XM_014619742.1"/>
</dbReference>
<evidence type="ECO:0000256" key="2">
    <source>
        <dbReference type="SAM" id="Phobius"/>
    </source>
</evidence>
<evidence type="ECO:0000313" key="7">
    <source>
        <dbReference type="RefSeq" id="XP_014475229.1"/>
    </source>
</evidence>
<dbReference type="GeneID" id="106744735"/>
<sequence length="386" mass="42096">MSVSSGTNKCTSRLVVVLQLATWSAVSIVLLQKGVSSLQRRTLEATNVSEADPSSIGAPSIQFGTVSSVKDTENKTPRQSVDKIAEVVIRFNTGSARRDWNRSGLNVIRSELGDEFEIVSEERRSTLPDPLEISTTNPETSRGSSSRADNRLSDEHDPIDKSTSSRFARIIHDKIVGRGISANIRARENIASPEESVSQPVKGENSRVRGKDINFPENTSRSVTSPTSTVRGKADQLSSMSDSLWRRKDEAQFSRRVSASGAAMAVAMVVIGTIMLLLGPAVIVLRLLDERRRARKSQNELSDDTAWQDLPPTYEQVVLMNEEAPRYSTLVFSGRLDDDARLSPSPPMLSPSPSPAPSPTPPSPSPFSHAYGSSLDPSEIKLHSCR</sequence>
<keyword evidence="3" id="KW-1185">Reference proteome</keyword>
<dbReference type="RefSeq" id="XP_014475227.1">
    <property type="nucleotide sequence ID" value="XM_014619741.1"/>
</dbReference>
<dbReference type="RefSeq" id="XP_014475226.1">
    <property type="nucleotide sequence ID" value="XM_014619740.1"/>
</dbReference>
<feature type="region of interest" description="Disordered" evidence="1">
    <location>
        <begin position="190"/>
        <end position="236"/>
    </location>
</feature>